<dbReference type="InterPro" id="IPR052396">
    <property type="entry name" value="Meiotic_Drive_Suppr_Kinase"/>
</dbReference>
<comment type="subunit">
    <text evidence="2">Component of the EKC/KEOPS complex composed of at least BUD32, CGI121, GON7, KAE1 and PCC1; the whole complex dimerizes.</text>
</comment>
<keyword evidence="12" id="KW-0808">Transferase</keyword>
<organism evidence="12 13">
    <name type="scientific">Discina gigas</name>
    <dbReference type="NCBI Taxonomy" id="1032678"/>
    <lineage>
        <taxon>Eukaryota</taxon>
        <taxon>Fungi</taxon>
        <taxon>Dikarya</taxon>
        <taxon>Ascomycota</taxon>
        <taxon>Pezizomycotina</taxon>
        <taxon>Pezizomycetes</taxon>
        <taxon>Pezizales</taxon>
        <taxon>Discinaceae</taxon>
        <taxon>Discina</taxon>
    </lineage>
</organism>
<evidence type="ECO:0000313" key="12">
    <source>
        <dbReference type="EMBL" id="KAL0634560.1"/>
    </source>
</evidence>
<keyword evidence="12" id="KW-0418">Kinase</keyword>
<dbReference type="PANTHER" id="PTHR37171">
    <property type="entry name" value="SERINE/THREONINE-PROTEIN KINASE YRZF-RELATED"/>
    <property type="match status" value="1"/>
</dbReference>
<dbReference type="PANTHER" id="PTHR37171:SF1">
    <property type="entry name" value="SERINE_THREONINE-PROTEIN KINASE YRZF-RELATED"/>
    <property type="match status" value="1"/>
</dbReference>
<evidence type="ECO:0000256" key="6">
    <source>
        <dbReference type="ARBA" id="ARBA00030980"/>
    </source>
</evidence>
<evidence type="ECO:0000256" key="10">
    <source>
        <dbReference type="SAM" id="MobiDB-lite"/>
    </source>
</evidence>
<evidence type="ECO:0000256" key="2">
    <source>
        <dbReference type="ARBA" id="ARBA00011534"/>
    </source>
</evidence>
<evidence type="ECO:0000313" key="13">
    <source>
        <dbReference type="Proteomes" id="UP001447188"/>
    </source>
</evidence>
<comment type="catalytic activity">
    <reaction evidence="9">
        <text>L-seryl-[protein] + ATP = O-phospho-L-seryl-[protein] + ADP + H(+)</text>
        <dbReference type="Rhea" id="RHEA:17989"/>
        <dbReference type="Rhea" id="RHEA-COMP:9863"/>
        <dbReference type="Rhea" id="RHEA-COMP:11604"/>
        <dbReference type="ChEBI" id="CHEBI:15378"/>
        <dbReference type="ChEBI" id="CHEBI:29999"/>
        <dbReference type="ChEBI" id="CHEBI:30616"/>
        <dbReference type="ChEBI" id="CHEBI:83421"/>
        <dbReference type="ChEBI" id="CHEBI:456216"/>
        <dbReference type="EC" id="2.7.11.1"/>
    </reaction>
</comment>
<dbReference type="EC" id="2.7.11.1" evidence="3"/>
<evidence type="ECO:0000256" key="5">
    <source>
        <dbReference type="ARBA" id="ARBA00019973"/>
    </source>
</evidence>
<evidence type="ECO:0000256" key="8">
    <source>
        <dbReference type="ARBA" id="ARBA00047899"/>
    </source>
</evidence>
<evidence type="ECO:0000259" key="11">
    <source>
        <dbReference type="PROSITE" id="PS50011"/>
    </source>
</evidence>
<dbReference type="EMBL" id="JBBBZM010000091">
    <property type="protein sequence ID" value="KAL0634560.1"/>
    <property type="molecule type" value="Genomic_DNA"/>
</dbReference>
<evidence type="ECO:0000256" key="7">
    <source>
        <dbReference type="ARBA" id="ARBA00033194"/>
    </source>
</evidence>
<gene>
    <name evidence="12" type="primary">stk1</name>
    <name evidence="12" type="ORF">Q9L58_006519</name>
</gene>
<comment type="function">
    <text evidence="1">Component of the EKC/KEOPS complex that is required for the formation of a threonylcarbamoyl group on adenosine at position 37 (t(6)A37) in tRNAs that read codons beginning with adenine. The complex is probably involved in the transfer of the threonylcarbamoyl moiety of threonylcarbamoyl-AMP (TC-AMP) to the N6 group of A37. BUD32 has ATPase activity in the context of the EKC/KEOPS complex and likely plays a supporting role to the catalytic subunit KAE1. The EKC/KEOPS complex also promotes both telomere uncapping and telomere elongation. The complex is required for efficient recruitment of transcriptional coactivators.</text>
</comment>
<name>A0ABR3GF62_9PEZI</name>
<dbReference type="PROSITE" id="PS50011">
    <property type="entry name" value="PROTEIN_KINASE_DOM"/>
    <property type="match status" value="1"/>
</dbReference>
<dbReference type="Pfam" id="PF00069">
    <property type="entry name" value="Pkinase"/>
    <property type="match status" value="1"/>
</dbReference>
<accession>A0ABR3GF62</accession>
<dbReference type="InterPro" id="IPR011009">
    <property type="entry name" value="Kinase-like_dom_sf"/>
</dbReference>
<evidence type="ECO:0000256" key="9">
    <source>
        <dbReference type="ARBA" id="ARBA00048679"/>
    </source>
</evidence>
<evidence type="ECO:0000256" key="1">
    <source>
        <dbReference type="ARBA" id="ARBA00003747"/>
    </source>
</evidence>
<feature type="region of interest" description="Disordered" evidence="10">
    <location>
        <begin position="1"/>
        <end position="51"/>
    </location>
</feature>
<feature type="compositionally biased region" description="Polar residues" evidence="10">
    <location>
        <begin position="18"/>
        <end position="28"/>
    </location>
</feature>
<evidence type="ECO:0000256" key="4">
    <source>
        <dbReference type="ARBA" id="ARBA00013948"/>
    </source>
</evidence>
<dbReference type="Proteomes" id="UP001447188">
    <property type="component" value="Unassembled WGS sequence"/>
</dbReference>
<dbReference type="InterPro" id="IPR000719">
    <property type="entry name" value="Prot_kinase_dom"/>
</dbReference>
<dbReference type="SUPFAM" id="SSF56112">
    <property type="entry name" value="Protein kinase-like (PK-like)"/>
    <property type="match status" value="1"/>
</dbReference>
<dbReference type="InterPro" id="IPR008266">
    <property type="entry name" value="Tyr_kinase_AS"/>
</dbReference>
<evidence type="ECO:0000256" key="3">
    <source>
        <dbReference type="ARBA" id="ARBA00012513"/>
    </source>
</evidence>
<comment type="caution">
    <text evidence="12">The sequence shown here is derived from an EMBL/GenBank/DDBJ whole genome shotgun (WGS) entry which is preliminary data.</text>
</comment>
<dbReference type="PROSITE" id="PS00109">
    <property type="entry name" value="PROTEIN_KINASE_TYR"/>
    <property type="match status" value="1"/>
</dbReference>
<dbReference type="Gene3D" id="1.10.510.10">
    <property type="entry name" value="Transferase(Phosphotransferase) domain 1"/>
    <property type="match status" value="1"/>
</dbReference>
<feature type="compositionally biased region" description="Basic and acidic residues" evidence="10">
    <location>
        <begin position="29"/>
        <end position="38"/>
    </location>
</feature>
<reference evidence="12 13" key="1">
    <citation type="submission" date="2024-02" db="EMBL/GenBank/DDBJ databases">
        <title>Discinaceae phylogenomics.</title>
        <authorList>
            <person name="Dirks A.C."/>
            <person name="James T.Y."/>
        </authorList>
    </citation>
    <scope>NUCLEOTIDE SEQUENCE [LARGE SCALE GENOMIC DNA]</scope>
    <source>
        <strain evidence="12 13">ACD0624</strain>
    </source>
</reference>
<dbReference type="Gene3D" id="3.30.200.20">
    <property type="entry name" value="Phosphorylase Kinase, domain 1"/>
    <property type="match status" value="1"/>
</dbReference>
<keyword evidence="13" id="KW-1185">Reference proteome</keyword>
<feature type="domain" description="Protein kinase" evidence="11">
    <location>
        <begin position="391"/>
        <end position="609"/>
    </location>
</feature>
<sequence>MPTFPEDGPVRKLKTESMPPTINDQQTLAERHDSDRVKMPSPASTILVPPPPAPTYTMRQLLAYQVQMPSPVSRSGGGSVTIDHPVPNATALEYKWILGSSLQRVRKVHIIEFRSRIETMDSVKFDQPMALPWDASPMLSQGCVSGYLDAQVLRAAWQIVLQMVPLVRHYDLQMVKDARIMNGTPTQTYSVLRGGNCDNIAIVEVQAPGVVKAMVAQIESSVLGVEMKPSDDWKAVTRQLRMYATGSKVRDVLVMDESVGLYFRFPSDPTQIDEVHEYLFASTERGQDFDRNPRLSIRELVALFLVSALDRNNVRLRDFTPESPSCILIGENTRPYRNVLCPKSQKKGKGREADKKSTFERFFVGAKIDLSLNVEESPIIVGEATPLDLRFTLTSYLPTPSEASTRLHPPDNISILVKRIFKKNVALITDGKRDFVAKMFAPDRERDATLLMKKELSFYEECAPLQGINIPYLIGVYRPTGSRRNKYYVMIIEYIGVGNTISQIIDAALDLQEQDEIDRIKYKLQVLKASAEVALEKIHLRKIIHGDVAGRNMIILDDRVVLVDFGFSMVLKNDPESFEGHRHRDIRHLNRAFELKKQVQQVVMPVLAW</sequence>
<protein>
    <recommendedName>
        <fullName evidence="5">EKC/KEOPS complex subunit BUD32</fullName>
        <ecNumber evidence="3">2.7.11.1</ecNumber>
    </recommendedName>
    <alternativeName>
        <fullName evidence="6 7">Atypical Serine/threonine protein kinase BUD32</fullName>
    </alternativeName>
    <alternativeName>
        <fullName evidence="4">EKC/KEOPS complex subunit bud32</fullName>
    </alternativeName>
</protein>
<proteinExistence type="predicted"/>
<comment type="catalytic activity">
    <reaction evidence="8">
        <text>L-threonyl-[protein] + ATP = O-phospho-L-threonyl-[protein] + ADP + H(+)</text>
        <dbReference type="Rhea" id="RHEA:46608"/>
        <dbReference type="Rhea" id="RHEA-COMP:11060"/>
        <dbReference type="Rhea" id="RHEA-COMP:11605"/>
        <dbReference type="ChEBI" id="CHEBI:15378"/>
        <dbReference type="ChEBI" id="CHEBI:30013"/>
        <dbReference type="ChEBI" id="CHEBI:30616"/>
        <dbReference type="ChEBI" id="CHEBI:61977"/>
        <dbReference type="ChEBI" id="CHEBI:456216"/>
        <dbReference type="EC" id="2.7.11.1"/>
    </reaction>
</comment>
<dbReference type="GO" id="GO:0004674">
    <property type="term" value="F:protein serine/threonine kinase activity"/>
    <property type="evidence" value="ECO:0007669"/>
    <property type="project" value="UniProtKB-EC"/>
</dbReference>